<protein>
    <submittedName>
        <fullName evidence="1">Uncharacterized protein</fullName>
    </submittedName>
</protein>
<sequence>MSVALSSDVLQDDVAVTVARVIASANKRARELNVDVMQSIISLTQHSQDGSWVWRVNYGAKDYIGRRGGDLMIEVNPEDASIQRVLWGQ</sequence>
<name>A0A8J6XN42_9CYAN</name>
<comment type="caution">
    <text evidence="1">The sequence shown here is derived from an EMBL/GenBank/DDBJ whole genome shotgun (WGS) entry which is preliminary data.</text>
</comment>
<dbReference type="Proteomes" id="UP000629098">
    <property type="component" value="Unassembled WGS sequence"/>
</dbReference>
<evidence type="ECO:0000313" key="2">
    <source>
        <dbReference type="Proteomes" id="UP000629098"/>
    </source>
</evidence>
<evidence type="ECO:0000313" key="1">
    <source>
        <dbReference type="EMBL" id="MBD2778088.1"/>
    </source>
</evidence>
<dbReference type="AlphaFoldDB" id="A0A8J6XN42"/>
<gene>
    <name evidence="1" type="ORF">ICL16_40120</name>
</gene>
<reference evidence="1" key="1">
    <citation type="submission" date="2020-09" db="EMBL/GenBank/DDBJ databases">
        <title>Iningainema tapete sp. nov. (Scytonemataceae, Cyanobacteria) from greenhouses in central Florida (USA) produces two types of nodularin with biosynthetic potential for microcystin-LR and anabaenopeptins.</title>
        <authorList>
            <person name="Berthold D.E."/>
            <person name="Lefler F.W."/>
            <person name="Huang I.-S."/>
            <person name="Abdulla H."/>
            <person name="Zimba P.V."/>
            <person name="Laughinghouse H.D. IV."/>
        </authorList>
    </citation>
    <scope>NUCLEOTIDE SEQUENCE</scope>
    <source>
        <strain evidence="1">BLCCT55</strain>
    </source>
</reference>
<dbReference type="EMBL" id="JACXAE010000120">
    <property type="protein sequence ID" value="MBD2778088.1"/>
    <property type="molecule type" value="Genomic_DNA"/>
</dbReference>
<proteinExistence type="predicted"/>
<keyword evidence="2" id="KW-1185">Reference proteome</keyword>
<organism evidence="1 2">
    <name type="scientific">Iningainema tapete BLCC-T55</name>
    <dbReference type="NCBI Taxonomy" id="2748662"/>
    <lineage>
        <taxon>Bacteria</taxon>
        <taxon>Bacillati</taxon>
        <taxon>Cyanobacteriota</taxon>
        <taxon>Cyanophyceae</taxon>
        <taxon>Nostocales</taxon>
        <taxon>Scytonemataceae</taxon>
        <taxon>Iningainema tapete</taxon>
    </lineage>
</organism>
<accession>A0A8J6XN42</accession>
<dbReference type="RefSeq" id="WP_190837375.1">
    <property type="nucleotide sequence ID" value="NZ_CAWPPI010000120.1"/>
</dbReference>